<accession>M0ZQM3</accession>
<dbReference type="Gramene" id="PGSC0003DMT400005963">
    <property type="protein sequence ID" value="PGSC0003DMT400005963"/>
    <property type="gene ID" value="PGSC0003DMG400002317"/>
</dbReference>
<keyword evidence="2" id="KW-1185">Reference proteome</keyword>
<dbReference type="HOGENOM" id="CLU_2502300_0_0_1"/>
<evidence type="ECO:0000313" key="2">
    <source>
        <dbReference type="Proteomes" id="UP000011115"/>
    </source>
</evidence>
<dbReference type="PANTHER" id="PTHR11439">
    <property type="entry name" value="GAG-POL-RELATED RETROTRANSPOSON"/>
    <property type="match status" value="1"/>
</dbReference>
<dbReference type="InParanoid" id="M0ZQM3"/>
<dbReference type="AlphaFoldDB" id="M0ZQM3"/>
<reference evidence="2" key="1">
    <citation type="journal article" date="2011" name="Nature">
        <title>Genome sequence and analysis of the tuber crop potato.</title>
        <authorList>
            <consortium name="The Potato Genome Sequencing Consortium"/>
        </authorList>
    </citation>
    <scope>NUCLEOTIDE SEQUENCE [LARGE SCALE GENOMIC DNA]</scope>
    <source>
        <strain evidence="2">cv. DM1-3 516 R44</strain>
    </source>
</reference>
<reference evidence="1" key="2">
    <citation type="submission" date="2015-06" db="UniProtKB">
        <authorList>
            <consortium name="EnsemblPlants"/>
        </authorList>
    </citation>
    <scope>IDENTIFICATION</scope>
    <source>
        <strain evidence="1">DM1-3 516 R44</strain>
    </source>
</reference>
<dbReference type="OMA" id="TLEYDIW"/>
<dbReference type="PaxDb" id="4113-PGSC0003DMT400005963"/>
<name>M0ZQM3_SOLTU</name>
<proteinExistence type="predicted"/>
<organism evidence="1 2">
    <name type="scientific">Solanum tuberosum</name>
    <name type="common">Potato</name>
    <dbReference type="NCBI Taxonomy" id="4113"/>
    <lineage>
        <taxon>Eukaryota</taxon>
        <taxon>Viridiplantae</taxon>
        <taxon>Streptophyta</taxon>
        <taxon>Embryophyta</taxon>
        <taxon>Tracheophyta</taxon>
        <taxon>Spermatophyta</taxon>
        <taxon>Magnoliopsida</taxon>
        <taxon>eudicotyledons</taxon>
        <taxon>Gunneridae</taxon>
        <taxon>Pentapetalae</taxon>
        <taxon>asterids</taxon>
        <taxon>lamiids</taxon>
        <taxon>Solanales</taxon>
        <taxon>Solanaceae</taxon>
        <taxon>Solanoideae</taxon>
        <taxon>Solaneae</taxon>
        <taxon>Solanum</taxon>
    </lineage>
</organism>
<dbReference type="eggNOG" id="KOG0017">
    <property type="taxonomic scope" value="Eukaryota"/>
</dbReference>
<dbReference type="PANTHER" id="PTHR11439:SF463">
    <property type="entry name" value="REVERSE TRANSCRIPTASE TY1_COPIA-TYPE DOMAIN-CONTAINING PROTEIN"/>
    <property type="match status" value="1"/>
</dbReference>
<dbReference type="EnsemblPlants" id="PGSC0003DMT400005963">
    <property type="protein sequence ID" value="PGSC0003DMT400005963"/>
    <property type="gene ID" value="PGSC0003DMG400002317"/>
</dbReference>
<dbReference type="Proteomes" id="UP000011115">
    <property type="component" value="Unassembled WGS sequence"/>
</dbReference>
<evidence type="ECO:0000313" key="1">
    <source>
        <dbReference type="EnsemblPlants" id="PGSC0003DMT400005963"/>
    </source>
</evidence>
<protein>
    <submittedName>
        <fullName evidence="1">Gag-pol polyprotein</fullName>
    </submittedName>
</protein>
<sequence>MQQPSKVHYGAAKRFLWYIAGPLDFGIWYSKTDNFRLCGYTNSDGVSLLDDRRSISANVFTLGSGVVTNDLEFKEASYSIIVNFRS</sequence>